<feature type="signal peptide" evidence="7">
    <location>
        <begin position="1"/>
        <end position="16"/>
    </location>
</feature>
<dbReference type="GO" id="GO:0071944">
    <property type="term" value="C:cell periphery"/>
    <property type="evidence" value="ECO:0007669"/>
    <property type="project" value="UniProtKB-ARBA"/>
</dbReference>
<feature type="region of interest" description="Disordered" evidence="5">
    <location>
        <begin position="393"/>
        <end position="413"/>
    </location>
</feature>
<evidence type="ECO:0000313" key="9">
    <source>
        <dbReference type="Proteomes" id="UP001222932"/>
    </source>
</evidence>
<keyword evidence="3 6" id="KW-1133">Transmembrane helix</keyword>
<dbReference type="AlphaFoldDB" id="A0AAD3TS57"/>
<keyword evidence="2 6" id="KW-0812">Transmembrane</keyword>
<feature type="chain" id="PRO_5041963291" evidence="7">
    <location>
        <begin position="17"/>
        <end position="605"/>
    </location>
</feature>
<dbReference type="EMBL" id="BTCM01000002">
    <property type="protein sequence ID" value="GMK55668.1"/>
    <property type="molecule type" value="Genomic_DNA"/>
</dbReference>
<protein>
    <submittedName>
        <fullName evidence="8">Uncharacterized protein</fullName>
    </submittedName>
</protein>
<feature type="region of interest" description="Disordered" evidence="5">
    <location>
        <begin position="317"/>
        <end position="337"/>
    </location>
</feature>
<evidence type="ECO:0000256" key="2">
    <source>
        <dbReference type="ARBA" id="ARBA00022692"/>
    </source>
</evidence>
<organism evidence="8 9">
    <name type="scientific">Cutaneotrichosporon spelunceum</name>
    <dbReference type="NCBI Taxonomy" id="1672016"/>
    <lineage>
        <taxon>Eukaryota</taxon>
        <taxon>Fungi</taxon>
        <taxon>Dikarya</taxon>
        <taxon>Basidiomycota</taxon>
        <taxon>Agaricomycotina</taxon>
        <taxon>Tremellomycetes</taxon>
        <taxon>Trichosporonales</taxon>
        <taxon>Trichosporonaceae</taxon>
        <taxon>Cutaneotrichosporon</taxon>
    </lineage>
</organism>
<dbReference type="PANTHER" id="PTHR15549:SF26">
    <property type="entry name" value="AXIAL BUDDING PATTERN PROTEIN 2-RELATED"/>
    <property type="match status" value="1"/>
</dbReference>
<accession>A0AAD3TS57</accession>
<evidence type="ECO:0000256" key="6">
    <source>
        <dbReference type="SAM" id="Phobius"/>
    </source>
</evidence>
<feature type="compositionally biased region" description="Polar residues" evidence="5">
    <location>
        <begin position="447"/>
        <end position="458"/>
    </location>
</feature>
<keyword evidence="9" id="KW-1185">Reference proteome</keyword>
<feature type="compositionally biased region" description="Polar residues" evidence="5">
    <location>
        <begin position="317"/>
        <end position="328"/>
    </location>
</feature>
<feature type="region of interest" description="Disordered" evidence="5">
    <location>
        <begin position="442"/>
        <end position="605"/>
    </location>
</feature>
<comment type="caution">
    <text evidence="8">The sequence shown here is derived from an EMBL/GenBank/DDBJ whole genome shotgun (WGS) entry which is preliminary data.</text>
</comment>
<evidence type="ECO:0000256" key="5">
    <source>
        <dbReference type="SAM" id="MobiDB-lite"/>
    </source>
</evidence>
<reference evidence="8" key="2">
    <citation type="submission" date="2023-06" db="EMBL/GenBank/DDBJ databases">
        <authorList>
            <person name="Kobayashi Y."/>
            <person name="Kayamori A."/>
            <person name="Aoki K."/>
            <person name="Shiwa Y."/>
            <person name="Fujita N."/>
            <person name="Sugita T."/>
            <person name="Iwasaki W."/>
            <person name="Tanaka N."/>
            <person name="Takashima M."/>
        </authorList>
    </citation>
    <scope>NUCLEOTIDE SEQUENCE</scope>
    <source>
        <strain evidence="8">HIS016</strain>
    </source>
</reference>
<evidence type="ECO:0000256" key="3">
    <source>
        <dbReference type="ARBA" id="ARBA00022989"/>
    </source>
</evidence>
<keyword evidence="4 6" id="KW-0472">Membrane</keyword>
<keyword evidence="7" id="KW-0732">Signal</keyword>
<dbReference type="Proteomes" id="UP001222932">
    <property type="component" value="Unassembled WGS sequence"/>
</dbReference>
<feature type="compositionally biased region" description="Basic and acidic residues" evidence="5">
    <location>
        <begin position="581"/>
        <end position="593"/>
    </location>
</feature>
<feature type="compositionally biased region" description="Low complexity" evidence="5">
    <location>
        <begin position="459"/>
        <end position="479"/>
    </location>
</feature>
<dbReference type="InterPro" id="IPR051694">
    <property type="entry name" value="Immunoregulatory_rcpt-like"/>
</dbReference>
<gene>
    <name evidence="8" type="ORF">CspeluHIS016_0207240</name>
</gene>
<evidence type="ECO:0000256" key="1">
    <source>
        <dbReference type="ARBA" id="ARBA00004167"/>
    </source>
</evidence>
<dbReference type="PANTHER" id="PTHR15549">
    <property type="entry name" value="PAIRED IMMUNOGLOBULIN-LIKE TYPE 2 RECEPTOR"/>
    <property type="match status" value="1"/>
</dbReference>
<name>A0AAD3TS57_9TREE</name>
<feature type="compositionally biased region" description="Low complexity" evidence="5">
    <location>
        <begin position="566"/>
        <end position="580"/>
    </location>
</feature>
<proteinExistence type="predicted"/>
<feature type="compositionally biased region" description="Low complexity" evidence="5">
    <location>
        <begin position="491"/>
        <end position="506"/>
    </location>
</feature>
<sequence>MLALAAIALLAASVSAQSFSPNCFFNVSLGDNSPLIIYQPPSAFTSVFVNSVRWQAGLMGMGASVHSTFGQGPVVFIEYPGTQAWASGLVGNGSATPIRMTIDGVLQPYPEILDQAGFVFTGNDMPPGLHSVNITMDPTSTDPRAVMMFELFQSVVGISAETDNSAQVVCHNIEFAKHIGNTQVILKGSDWTPSQQFGGVGGQPLIDYTSITANNTPSVLLYPPVGSNYFFLNGTVGNAYGMYTVDISPPPPYPRKVNTFNASNSWEVPGETLYYTPLDPNVQYEVTVTGDPDITKFLGLNSWKYCDYQLNANNGKDNGTTPINGGNDSSPSVTPVPVPKPTNVGAIVGGVVGGVVGAAAIAALVFFLCRRNRKKDQPDADPAMFTIDDTVDATTPYQPSDSGAAKLSPNEQPYGGYPHYGQVLYQEPNMVETGYGASSGAAPLLSPYSTDGQQSRHTSMQYGGSSGQGSWPQPGSDGSFPEGNDGRQSFSATSAAGATAGMSMSGIPSDPGSAYGSSNGKTVPAHQRSFRVEHEQDAGSLPMPVPEEVERLPPTYNPHWLDTHTSSSGPSSGASGAGVSRESDAVVERDEVTKAGVFHAPVEKP</sequence>
<evidence type="ECO:0000256" key="7">
    <source>
        <dbReference type="SAM" id="SignalP"/>
    </source>
</evidence>
<evidence type="ECO:0000313" key="8">
    <source>
        <dbReference type="EMBL" id="GMK55668.1"/>
    </source>
</evidence>
<feature type="transmembrane region" description="Helical" evidence="6">
    <location>
        <begin position="344"/>
        <end position="368"/>
    </location>
</feature>
<dbReference type="GO" id="GO:0016020">
    <property type="term" value="C:membrane"/>
    <property type="evidence" value="ECO:0007669"/>
    <property type="project" value="UniProtKB-SubCell"/>
</dbReference>
<reference evidence="8" key="1">
    <citation type="journal article" date="2023" name="BMC Genomics">
        <title>Chromosome-level genome assemblies of Cutaneotrichosporon spp. (Trichosporonales, Basidiomycota) reveal imbalanced evolution between nucleotide sequences and chromosome synteny.</title>
        <authorList>
            <person name="Kobayashi Y."/>
            <person name="Kayamori A."/>
            <person name="Aoki K."/>
            <person name="Shiwa Y."/>
            <person name="Matsutani M."/>
            <person name="Fujita N."/>
            <person name="Sugita T."/>
            <person name="Iwasaki W."/>
            <person name="Tanaka N."/>
            <person name="Takashima M."/>
        </authorList>
    </citation>
    <scope>NUCLEOTIDE SEQUENCE</scope>
    <source>
        <strain evidence="8">HIS016</strain>
    </source>
</reference>
<evidence type="ECO:0000256" key="4">
    <source>
        <dbReference type="ARBA" id="ARBA00023136"/>
    </source>
</evidence>
<comment type="subcellular location">
    <subcellularLocation>
        <location evidence="1">Membrane</location>
        <topology evidence="1">Single-pass membrane protein</topology>
    </subcellularLocation>
</comment>